<dbReference type="InterPro" id="IPR046887">
    <property type="entry name" value="RsmE_PUA-like"/>
</dbReference>
<dbReference type="InterPro" id="IPR046886">
    <property type="entry name" value="RsmE_MTase_dom"/>
</dbReference>
<dbReference type="PIRSF" id="PIRSF015601">
    <property type="entry name" value="MTase_slr0722"/>
    <property type="match status" value="1"/>
</dbReference>
<comment type="similarity">
    <text evidence="2 12">Belongs to the RNA methyltransferase RsmE family.</text>
</comment>
<keyword evidence="5 12" id="KW-0963">Cytoplasm</keyword>
<dbReference type="PANTHER" id="PTHR30027">
    <property type="entry name" value="RIBOSOMAL RNA SMALL SUBUNIT METHYLTRANSFERASE E"/>
    <property type="match status" value="1"/>
</dbReference>
<evidence type="ECO:0000256" key="11">
    <source>
        <dbReference type="ARBA" id="ARBA00047944"/>
    </source>
</evidence>
<dbReference type="GO" id="GO:0070042">
    <property type="term" value="F:rRNA (uridine-N3-)-methyltransferase activity"/>
    <property type="evidence" value="ECO:0007669"/>
    <property type="project" value="TreeGrafter"/>
</dbReference>
<protein>
    <recommendedName>
        <fullName evidence="4 12">Ribosomal RNA small subunit methyltransferase E</fullName>
        <ecNumber evidence="3 12">2.1.1.193</ecNumber>
    </recommendedName>
</protein>
<proteinExistence type="inferred from homology"/>
<evidence type="ECO:0000313" key="15">
    <source>
        <dbReference type="EMBL" id="ABC27954.1"/>
    </source>
</evidence>
<dbReference type="InterPro" id="IPR006700">
    <property type="entry name" value="RsmE"/>
</dbReference>
<evidence type="ECO:0000256" key="9">
    <source>
        <dbReference type="ARBA" id="ARBA00022691"/>
    </source>
</evidence>
<dbReference type="Proteomes" id="UP000000238">
    <property type="component" value="Chromosome"/>
</dbReference>
<evidence type="ECO:0000256" key="5">
    <source>
        <dbReference type="ARBA" id="ARBA00022490"/>
    </source>
</evidence>
<dbReference type="Pfam" id="PF20260">
    <property type="entry name" value="PUA_4"/>
    <property type="match status" value="1"/>
</dbReference>
<sequence length="235" mass="26130">MNILLFSAEELSASGQLTLTDRRAEHLRKVLKAQAGDDIRVGQINGEMGTARLLDINDERARLEVNLNVEAPPPLDLTLILALPRPKMMRRVIQSTVSLGVKRIYLINSYKVEKSYWQTPWLEASSLRENVLLGLEQGVDTLLPEIHMRKLFKPFVEDELPGIIAGSDAWVAHPTSEAQSPQVNGPLTLAVGPEGGFTPYEVKKLEEIGFKGFTLGKRILRVETVIPALIGKLYL</sequence>
<evidence type="ECO:0000256" key="7">
    <source>
        <dbReference type="ARBA" id="ARBA00022603"/>
    </source>
</evidence>
<evidence type="ECO:0000256" key="3">
    <source>
        <dbReference type="ARBA" id="ARBA00012328"/>
    </source>
</evidence>
<evidence type="ECO:0000256" key="6">
    <source>
        <dbReference type="ARBA" id="ARBA00022552"/>
    </source>
</evidence>
<evidence type="ECO:0000256" key="4">
    <source>
        <dbReference type="ARBA" id="ARBA00013673"/>
    </source>
</evidence>
<dbReference type="InterPro" id="IPR029028">
    <property type="entry name" value="Alpha/beta_knot_MTases"/>
</dbReference>
<keyword evidence="16" id="KW-1185">Reference proteome</keyword>
<dbReference type="NCBIfam" id="NF008700">
    <property type="entry name" value="PRK11713.5-4"/>
    <property type="match status" value="1"/>
</dbReference>
<dbReference type="CDD" id="cd18084">
    <property type="entry name" value="RsmE-like"/>
    <property type="match status" value="1"/>
</dbReference>
<dbReference type="GO" id="GO:0070475">
    <property type="term" value="P:rRNA base methylation"/>
    <property type="evidence" value="ECO:0007669"/>
    <property type="project" value="TreeGrafter"/>
</dbReference>
<evidence type="ECO:0000313" key="16">
    <source>
        <dbReference type="Proteomes" id="UP000000238"/>
    </source>
</evidence>
<keyword evidence="6 12" id="KW-0698">rRNA processing</keyword>
<reference evidence="15 16" key="1">
    <citation type="journal article" date="2005" name="Nucleic Acids Res.">
        <title>Genomic blueprint of Hahella chejuensis, a marine microbe producing an algicidal agent.</title>
        <authorList>
            <person name="Jeong H."/>
            <person name="Yim J.H."/>
            <person name="Lee C."/>
            <person name="Choi S.-H."/>
            <person name="Park Y.K."/>
            <person name="Yoon S.H."/>
            <person name="Hur C.-G."/>
            <person name="Kang H.-Y."/>
            <person name="Kim D."/>
            <person name="Lee H.H."/>
            <person name="Park K.H."/>
            <person name="Park S.-H."/>
            <person name="Park H.-S."/>
            <person name="Lee H.K."/>
            <person name="Oh T.K."/>
            <person name="Kim J.F."/>
        </authorList>
    </citation>
    <scope>NUCLEOTIDE SEQUENCE [LARGE SCALE GENOMIC DNA]</scope>
    <source>
        <strain evidence="15 16">KCTC 2396</strain>
    </source>
</reference>
<dbReference type="OrthoDB" id="9815641at2"/>
<comment type="subcellular location">
    <subcellularLocation>
        <location evidence="1 12">Cytoplasm</location>
    </subcellularLocation>
</comment>
<feature type="domain" description="Ribosomal RNA small subunit methyltransferase E PUA-like" evidence="14">
    <location>
        <begin position="19"/>
        <end position="65"/>
    </location>
</feature>
<dbReference type="NCBIfam" id="TIGR00046">
    <property type="entry name" value="RsmE family RNA methyltransferase"/>
    <property type="match status" value="1"/>
</dbReference>
<dbReference type="InterPro" id="IPR015947">
    <property type="entry name" value="PUA-like_sf"/>
</dbReference>
<keyword evidence="9 12" id="KW-0949">S-adenosyl-L-methionine</keyword>
<dbReference type="EMBL" id="CP000155">
    <property type="protein sequence ID" value="ABC27954.1"/>
    <property type="molecule type" value="Genomic_DNA"/>
</dbReference>
<evidence type="ECO:0000259" key="14">
    <source>
        <dbReference type="Pfam" id="PF20260"/>
    </source>
</evidence>
<comment type="function">
    <text evidence="10 12">Specifically methylates the N3 position of the uracil ring of uridine 1498 (m3U1498) in 16S rRNA. Acts on the fully assembled 30S ribosomal subunit.</text>
</comment>
<gene>
    <name evidence="15" type="ordered locus">HCH_01073</name>
</gene>
<evidence type="ECO:0000256" key="12">
    <source>
        <dbReference type="PIRNR" id="PIRNR015601"/>
    </source>
</evidence>
<accession>Q2SN20</accession>
<dbReference type="AlphaFoldDB" id="Q2SN20"/>
<dbReference type="RefSeq" id="WP_011395029.1">
    <property type="nucleotide sequence ID" value="NC_007645.1"/>
</dbReference>
<dbReference type="SUPFAM" id="SSF88697">
    <property type="entry name" value="PUA domain-like"/>
    <property type="match status" value="1"/>
</dbReference>
<evidence type="ECO:0000256" key="2">
    <source>
        <dbReference type="ARBA" id="ARBA00005528"/>
    </source>
</evidence>
<evidence type="ECO:0000259" key="13">
    <source>
        <dbReference type="Pfam" id="PF04452"/>
    </source>
</evidence>
<dbReference type="EC" id="2.1.1.193" evidence="3 12"/>
<dbReference type="Pfam" id="PF04452">
    <property type="entry name" value="Methyltrans_RNA"/>
    <property type="match status" value="1"/>
</dbReference>
<name>Q2SN20_HAHCH</name>
<evidence type="ECO:0000256" key="10">
    <source>
        <dbReference type="ARBA" id="ARBA00025699"/>
    </source>
</evidence>
<comment type="catalytic activity">
    <reaction evidence="11 12">
        <text>uridine(1498) in 16S rRNA + S-adenosyl-L-methionine = N(3)-methyluridine(1498) in 16S rRNA + S-adenosyl-L-homocysteine + H(+)</text>
        <dbReference type="Rhea" id="RHEA:42920"/>
        <dbReference type="Rhea" id="RHEA-COMP:10283"/>
        <dbReference type="Rhea" id="RHEA-COMP:10284"/>
        <dbReference type="ChEBI" id="CHEBI:15378"/>
        <dbReference type="ChEBI" id="CHEBI:57856"/>
        <dbReference type="ChEBI" id="CHEBI:59789"/>
        <dbReference type="ChEBI" id="CHEBI:65315"/>
        <dbReference type="ChEBI" id="CHEBI:74502"/>
        <dbReference type="EC" id="2.1.1.193"/>
    </reaction>
</comment>
<dbReference type="KEGG" id="hch:HCH_01073"/>
<evidence type="ECO:0000256" key="1">
    <source>
        <dbReference type="ARBA" id="ARBA00004496"/>
    </source>
</evidence>
<organism evidence="15 16">
    <name type="scientific">Hahella chejuensis (strain KCTC 2396)</name>
    <dbReference type="NCBI Taxonomy" id="349521"/>
    <lineage>
        <taxon>Bacteria</taxon>
        <taxon>Pseudomonadati</taxon>
        <taxon>Pseudomonadota</taxon>
        <taxon>Gammaproteobacteria</taxon>
        <taxon>Oceanospirillales</taxon>
        <taxon>Hahellaceae</taxon>
        <taxon>Hahella</taxon>
    </lineage>
</organism>
<dbReference type="eggNOG" id="COG1385">
    <property type="taxonomic scope" value="Bacteria"/>
</dbReference>
<dbReference type="HOGENOM" id="CLU_067442_1_0_6"/>
<dbReference type="STRING" id="349521.HCH_01073"/>
<feature type="domain" description="Ribosomal RNA small subunit methyltransferase E methyltransferase" evidence="13">
    <location>
        <begin position="73"/>
        <end position="230"/>
    </location>
</feature>
<dbReference type="Gene3D" id="3.40.1280.10">
    <property type="match status" value="1"/>
</dbReference>
<evidence type="ECO:0000256" key="8">
    <source>
        <dbReference type="ARBA" id="ARBA00022679"/>
    </source>
</evidence>
<dbReference type="GO" id="GO:0005737">
    <property type="term" value="C:cytoplasm"/>
    <property type="evidence" value="ECO:0007669"/>
    <property type="project" value="UniProtKB-SubCell"/>
</dbReference>
<dbReference type="SUPFAM" id="SSF75217">
    <property type="entry name" value="alpha/beta knot"/>
    <property type="match status" value="1"/>
</dbReference>
<keyword evidence="8 12" id="KW-0808">Transferase</keyword>
<dbReference type="PANTHER" id="PTHR30027:SF3">
    <property type="entry name" value="16S RRNA (URACIL(1498)-N(3))-METHYLTRANSFERASE"/>
    <property type="match status" value="1"/>
</dbReference>
<keyword evidence="7 12" id="KW-0489">Methyltransferase</keyword>
<dbReference type="InterPro" id="IPR029026">
    <property type="entry name" value="tRNA_m1G_MTases_N"/>
</dbReference>